<dbReference type="Proteomes" id="UP000320146">
    <property type="component" value="Unassembled WGS sequence"/>
</dbReference>
<dbReference type="InterPro" id="IPR043595">
    <property type="entry name" value="FaeB/C/D"/>
</dbReference>
<keyword evidence="3" id="KW-0858">Xylan degradation</keyword>
<keyword evidence="5" id="KW-0378">Hydrolase</keyword>
<dbReference type="AlphaFoldDB" id="A0A520MRS8"/>
<evidence type="ECO:0000256" key="4">
    <source>
        <dbReference type="ARBA" id="ARBA00022729"/>
    </source>
</evidence>
<reference evidence="9 10" key="1">
    <citation type="submission" date="2019-02" db="EMBL/GenBank/DDBJ databases">
        <title>Prokaryotic population dynamics and viral predation in marine succession experiment using metagenomics: the confinement effect.</title>
        <authorList>
            <person name="Haro-Moreno J.M."/>
            <person name="Rodriguez-Valera F."/>
            <person name="Lopez-Perez M."/>
        </authorList>
    </citation>
    <scope>NUCLEOTIDE SEQUENCE [LARGE SCALE GENOMIC DNA]</scope>
    <source>
        <strain evidence="9">MED-G166</strain>
    </source>
</reference>
<evidence type="ECO:0000256" key="5">
    <source>
        <dbReference type="ARBA" id="ARBA00022801"/>
    </source>
</evidence>
<evidence type="ECO:0000256" key="8">
    <source>
        <dbReference type="SAM" id="SignalP"/>
    </source>
</evidence>
<evidence type="ECO:0000256" key="1">
    <source>
        <dbReference type="ARBA" id="ARBA00004613"/>
    </source>
</evidence>
<gene>
    <name evidence="9" type="ORF">EVA99_02860</name>
</gene>
<feature type="signal peptide" evidence="8">
    <location>
        <begin position="1"/>
        <end position="22"/>
    </location>
</feature>
<evidence type="ECO:0000256" key="6">
    <source>
        <dbReference type="ARBA" id="ARBA00023277"/>
    </source>
</evidence>
<protein>
    <recommendedName>
        <fullName evidence="11">Esterase</fullName>
    </recommendedName>
</protein>
<dbReference type="Gene3D" id="3.40.50.1820">
    <property type="entry name" value="alpha/beta hydrolase"/>
    <property type="match status" value="1"/>
</dbReference>
<evidence type="ECO:0000256" key="7">
    <source>
        <dbReference type="ARBA" id="ARBA00023326"/>
    </source>
</evidence>
<dbReference type="EMBL" id="SHBL01000020">
    <property type="protein sequence ID" value="RZO23907.1"/>
    <property type="molecule type" value="Genomic_DNA"/>
</dbReference>
<dbReference type="GO" id="GO:0030600">
    <property type="term" value="F:feruloyl esterase activity"/>
    <property type="evidence" value="ECO:0007669"/>
    <property type="project" value="InterPro"/>
</dbReference>
<dbReference type="PANTHER" id="PTHR38050:SF2">
    <property type="entry name" value="FERULOYL ESTERASE C-RELATED"/>
    <property type="match status" value="1"/>
</dbReference>
<evidence type="ECO:0000256" key="3">
    <source>
        <dbReference type="ARBA" id="ARBA00022651"/>
    </source>
</evidence>
<keyword evidence="6" id="KW-0119">Carbohydrate metabolism</keyword>
<evidence type="ECO:0000313" key="9">
    <source>
        <dbReference type="EMBL" id="RZO23907.1"/>
    </source>
</evidence>
<dbReference type="PANTHER" id="PTHR38050">
    <property type="match status" value="1"/>
</dbReference>
<dbReference type="SUPFAM" id="SSF53474">
    <property type="entry name" value="alpha/beta-Hydrolases"/>
    <property type="match status" value="1"/>
</dbReference>
<dbReference type="InterPro" id="IPR029058">
    <property type="entry name" value="AB_hydrolase_fold"/>
</dbReference>
<evidence type="ECO:0000313" key="10">
    <source>
        <dbReference type="Proteomes" id="UP000320146"/>
    </source>
</evidence>
<keyword evidence="7" id="KW-0624">Polysaccharide degradation</keyword>
<dbReference type="PROSITE" id="PS51257">
    <property type="entry name" value="PROKAR_LIPOPROTEIN"/>
    <property type="match status" value="1"/>
</dbReference>
<organism evidence="9 10">
    <name type="scientific">SAR86 cluster bacterium</name>
    <dbReference type="NCBI Taxonomy" id="2030880"/>
    <lineage>
        <taxon>Bacteria</taxon>
        <taxon>Pseudomonadati</taxon>
        <taxon>Pseudomonadota</taxon>
        <taxon>Gammaproteobacteria</taxon>
        <taxon>SAR86 cluster</taxon>
    </lineage>
</organism>
<comment type="subcellular location">
    <subcellularLocation>
        <location evidence="1">Secreted</location>
    </subcellularLocation>
</comment>
<proteinExistence type="predicted"/>
<dbReference type="GO" id="GO:0045493">
    <property type="term" value="P:xylan catabolic process"/>
    <property type="evidence" value="ECO:0007669"/>
    <property type="project" value="UniProtKB-KW"/>
</dbReference>
<comment type="caution">
    <text evidence="9">The sequence shown here is derived from an EMBL/GenBank/DDBJ whole genome shotgun (WGS) entry which is preliminary data.</text>
</comment>
<keyword evidence="4 8" id="KW-0732">Signal</keyword>
<sequence length="367" mass="40115">MRFLCLLSILLLTGCGGSGDSASDVSLPETRISISTNQSSQLVTKTVTLTWSSVGADTCAASGDWEGDKPLNGSEEVVVPKVGTNLFTLLCFSGSYHHREVGVEVQGYIIENKSIQQAVGNTSVNREFSIRYPQNPVEYQYPLMFVFHGAGGNGEQEMNRHSEILNLIDEGKFIGIFPTGFENRWNVSGETNADDVEFFDLMIAELNNSSIFDTNNTYAIGISNGAGIINKIAKEKDLLKGIAPLISQQSEPVGDIVPGIPLSVFQVNGENDDLVPIAGGSGVAGTIFMSAKGSAENWAINFNCSMTPNEEEINWGTFEVSEFTYADCLNGVEVKYFIVKDSGHNIQFENQTDIYNQIWEFFKRTTT</sequence>
<keyword evidence="2" id="KW-0964">Secreted</keyword>
<accession>A0A520MRS8</accession>
<dbReference type="GO" id="GO:0005576">
    <property type="term" value="C:extracellular region"/>
    <property type="evidence" value="ECO:0007669"/>
    <property type="project" value="UniProtKB-SubCell"/>
</dbReference>
<evidence type="ECO:0008006" key="11">
    <source>
        <dbReference type="Google" id="ProtNLM"/>
    </source>
</evidence>
<name>A0A520MRS8_9GAMM</name>
<feature type="chain" id="PRO_5022209909" description="Esterase" evidence="8">
    <location>
        <begin position="23"/>
        <end position="367"/>
    </location>
</feature>
<evidence type="ECO:0000256" key="2">
    <source>
        <dbReference type="ARBA" id="ARBA00022525"/>
    </source>
</evidence>